<dbReference type="Pfam" id="PF02481">
    <property type="entry name" value="DNA_processg_A"/>
    <property type="match status" value="1"/>
</dbReference>
<dbReference type="NCBIfam" id="TIGR00732">
    <property type="entry name" value="dprA"/>
    <property type="match status" value="1"/>
</dbReference>
<name>A0A839HK00_9BURK</name>
<dbReference type="InterPro" id="IPR003488">
    <property type="entry name" value="DprA"/>
</dbReference>
<reference evidence="5 6" key="1">
    <citation type="submission" date="2020-08" db="EMBL/GenBank/DDBJ databases">
        <title>Aquariorum lacteus gen. nov., sp. nov., a new member of the family Comamonadaceae, isolated from freshwater aquarium.</title>
        <authorList>
            <person name="Chun S.-J."/>
        </authorList>
    </citation>
    <scope>NUCLEOTIDE SEQUENCE [LARGE SCALE GENOMIC DNA]</scope>
    <source>
        <strain evidence="5 6">SJAQ100</strain>
    </source>
</reference>
<evidence type="ECO:0000313" key="5">
    <source>
        <dbReference type="EMBL" id="MBB1163107.1"/>
    </source>
</evidence>
<accession>A0A839HK00</accession>
<organism evidence="5 6">
    <name type="scientific">Aquariibacter albus</name>
    <dbReference type="NCBI Taxonomy" id="2759899"/>
    <lineage>
        <taxon>Bacteria</taxon>
        <taxon>Pseudomonadati</taxon>
        <taxon>Pseudomonadota</taxon>
        <taxon>Betaproteobacteria</taxon>
        <taxon>Burkholderiales</taxon>
        <taxon>Sphaerotilaceae</taxon>
        <taxon>Aquariibacter</taxon>
    </lineage>
</organism>
<proteinExistence type="inferred from homology"/>
<dbReference type="InterPro" id="IPR036388">
    <property type="entry name" value="WH-like_DNA-bd_sf"/>
</dbReference>
<feature type="domain" description="Smf/DprA SLOG" evidence="3">
    <location>
        <begin position="85"/>
        <end position="295"/>
    </location>
</feature>
<keyword evidence="6" id="KW-1185">Reference proteome</keyword>
<dbReference type="InterPro" id="IPR041614">
    <property type="entry name" value="DprA_WH"/>
</dbReference>
<dbReference type="GO" id="GO:0009294">
    <property type="term" value="P:DNA-mediated transformation"/>
    <property type="evidence" value="ECO:0007669"/>
    <property type="project" value="InterPro"/>
</dbReference>
<dbReference type="InterPro" id="IPR057666">
    <property type="entry name" value="DrpA_SLOG"/>
</dbReference>
<evidence type="ECO:0000259" key="4">
    <source>
        <dbReference type="Pfam" id="PF17782"/>
    </source>
</evidence>
<gene>
    <name evidence="5" type="primary">dprA</name>
    <name evidence="5" type="ORF">H4F90_14130</name>
</gene>
<dbReference type="EMBL" id="JACIVI010000006">
    <property type="protein sequence ID" value="MBB1163107.1"/>
    <property type="molecule type" value="Genomic_DNA"/>
</dbReference>
<feature type="region of interest" description="Disordered" evidence="2">
    <location>
        <begin position="314"/>
        <end position="340"/>
    </location>
</feature>
<protein>
    <submittedName>
        <fullName evidence="5">DNA-protecting protein DprA</fullName>
    </submittedName>
</protein>
<dbReference type="Gene3D" id="1.10.10.10">
    <property type="entry name" value="Winged helix-like DNA-binding domain superfamily/Winged helix DNA-binding domain"/>
    <property type="match status" value="1"/>
</dbReference>
<evidence type="ECO:0000259" key="3">
    <source>
        <dbReference type="Pfam" id="PF02481"/>
    </source>
</evidence>
<evidence type="ECO:0000256" key="2">
    <source>
        <dbReference type="SAM" id="MobiDB-lite"/>
    </source>
</evidence>
<evidence type="ECO:0000313" key="6">
    <source>
        <dbReference type="Proteomes" id="UP000586093"/>
    </source>
</evidence>
<dbReference type="Gene3D" id="3.40.50.450">
    <property type="match status" value="1"/>
</dbReference>
<comment type="similarity">
    <text evidence="1">Belongs to the DprA/Smf family.</text>
</comment>
<comment type="caution">
    <text evidence="5">The sequence shown here is derived from an EMBL/GenBank/DDBJ whole genome shotgun (WGS) entry which is preliminary data.</text>
</comment>
<dbReference type="RefSeq" id="WP_182665701.1">
    <property type="nucleotide sequence ID" value="NZ_JACIVI010000006.1"/>
</dbReference>
<evidence type="ECO:0000256" key="1">
    <source>
        <dbReference type="ARBA" id="ARBA00006525"/>
    </source>
</evidence>
<sequence length="397" mass="40592">MPQAQPLSPERRAWLWLVESSGHRPAAQRALLRRFGGPEAVQALPEAQRQAVVGPPARPAEAPEAWARRLAAVEAWQAGAPQRHLLALGDHEYPEALLSLADPPLWLYAEGALDRLAGPALAVVGSRHPTPAGADHARAFAQALAARGLLIVSGLARGIDAAAHEGALAATGGAGTVAVIGTGIDRLYPVAHAALARRIVADGLLLSEYPLGTPPLAGNFPRRNRLIAGLGQGTLVVEAALASGSLITARLAAEAGREVLAIPGSIDSPQSRGCHSLIKQGAQLVETVDDVLEALGAPLAARLAAAVPQAATAEGPVAGPGEATGASGAEPVAEPTAEGHETDPLLRALGHEPVDLDTLAARTGLDAASLNVQLLALELDGRLARLGGGRVQRRGRA</sequence>
<dbReference type="AlphaFoldDB" id="A0A839HK00"/>
<dbReference type="SUPFAM" id="SSF102405">
    <property type="entry name" value="MCP/YpsA-like"/>
    <property type="match status" value="1"/>
</dbReference>
<dbReference type="PANTHER" id="PTHR43022">
    <property type="entry name" value="PROTEIN SMF"/>
    <property type="match status" value="1"/>
</dbReference>
<dbReference type="PANTHER" id="PTHR43022:SF1">
    <property type="entry name" value="PROTEIN SMF"/>
    <property type="match status" value="1"/>
</dbReference>
<feature type="domain" description="DprA winged helix" evidence="4">
    <location>
        <begin position="333"/>
        <end position="389"/>
    </location>
</feature>
<dbReference type="Pfam" id="PF17782">
    <property type="entry name" value="WHD_DprA"/>
    <property type="match status" value="1"/>
</dbReference>
<dbReference type="Proteomes" id="UP000586093">
    <property type="component" value="Unassembled WGS sequence"/>
</dbReference>